<dbReference type="AlphaFoldDB" id="A0A3S1CTA9"/>
<proteinExistence type="predicted"/>
<dbReference type="Proteomes" id="UP000271624">
    <property type="component" value="Unassembled WGS sequence"/>
</dbReference>
<evidence type="ECO:0000259" key="1">
    <source>
        <dbReference type="Pfam" id="PF00534"/>
    </source>
</evidence>
<reference evidence="2" key="2">
    <citation type="journal article" date="2019" name="Genome Biol. Evol.">
        <title>Day and night: Metabolic profiles and evolutionary relationships of six axenic non-marine cyanobacteria.</title>
        <authorList>
            <person name="Will S.E."/>
            <person name="Henke P."/>
            <person name="Boedeker C."/>
            <person name="Huang S."/>
            <person name="Brinkmann H."/>
            <person name="Rohde M."/>
            <person name="Jarek M."/>
            <person name="Friedl T."/>
            <person name="Seufert S."/>
            <person name="Schumacher M."/>
            <person name="Overmann J."/>
            <person name="Neumann-Schaal M."/>
            <person name="Petersen J."/>
        </authorList>
    </citation>
    <scope>NUCLEOTIDE SEQUENCE [LARGE SCALE GENOMIC DNA]</scope>
    <source>
        <strain evidence="2">PCC 7102</strain>
    </source>
</reference>
<accession>A0A3S1CTA9</accession>
<organism evidence="2 3">
    <name type="scientific">Dulcicalothrix desertica PCC 7102</name>
    <dbReference type="NCBI Taxonomy" id="232991"/>
    <lineage>
        <taxon>Bacteria</taxon>
        <taxon>Bacillati</taxon>
        <taxon>Cyanobacteriota</taxon>
        <taxon>Cyanophyceae</taxon>
        <taxon>Nostocales</taxon>
        <taxon>Calotrichaceae</taxon>
        <taxon>Dulcicalothrix</taxon>
    </lineage>
</organism>
<dbReference type="Pfam" id="PF00534">
    <property type="entry name" value="Glycos_transf_1"/>
    <property type="match status" value="1"/>
</dbReference>
<protein>
    <submittedName>
        <fullName evidence="2">Colanic acid biosynthesis glycosyltransferase WcaL</fullName>
    </submittedName>
</protein>
<keyword evidence="2" id="KW-0808">Transferase</keyword>
<evidence type="ECO:0000313" key="2">
    <source>
        <dbReference type="EMBL" id="RUT08269.1"/>
    </source>
</evidence>
<dbReference type="InterPro" id="IPR001296">
    <property type="entry name" value="Glyco_trans_1"/>
</dbReference>
<feature type="domain" description="Glycosyl transferase family 1" evidence="1">
    <location>
        <begin position="222"/>
        <end position="377"/>
    </location>
</feature>
<dbReference type="OrthoDB" id="9813211at2"/>
<dbReference type="EMBL" id="RSCL01000003">
    <property type="protein sequence ID" value="RUT08269.1"/>
    <property type="molecule type" value="Genomic_DNA"/>
</dbReference>
<keyword evidence="3" id="KW-1185">Reference proteome</keyword>
<evidence type="ECO:0000313" key="3">
    <source>
        <dbReference type="Proteomes" id="UP000271624"/>
    </source>
</evidence>
<dbReference type="Gene3D" id="3.40.50.2000">
    <property type="entry name" value="Glycogen Phosphorylase B"/>
    <property type="match status" value="2"/>
</dbReference>
<name>A0A3S1CTA9_9CYAN</name>
<dbReference type="CDD" id="cd03801">
    <property type="entry name" value="GT4_PimA-like"/>
    <property type="match status" value="1"/>
</dbReference>
<dbReference type="GO" id="GO:0016757">
    <property type="term" value="F:glycosyltransferase activity"/>
    <property type="evidence" value="ECO:0007669"/>
    <property type="project" value="InterPro"/>
</dbReference>
<sequence>MRIGYLIPEFPGQTHIWIWREITHLYEWGIQIEIFSTKYPSPHIKAKHDFADTAQTYYLWKQNIFHNIIDIFVSLCWSLTHPIGLFKAIKLALTINVEAPRWHIIALVPMACILARCCVARSIEHMHCHSCGNSAILAIMLKQITGISYSLTLNANLEWWGGGMTAKFTNAAFIIAITKKLEAEVRRNYPVQENQVLLGRIGVDTAKWNRQLYKLNNNNNLTFQILTVGRLHTSKGHDTLIQSVKCLVDAGKLVHLTIVGAGLELDNLKALAAKLEISNSIEFTGTLSENQIIEKMCRVDAFVLASHCEPLGVVYMEAMAMSVATIGTNSGGVPEIITDGQDGLLVAPRDVTALASALMRLIENPALKTQLGRSGRSTIIEHFDSRIGAATLKTQIISQINSGV</sequence>
<dbReference type="PANTHER" id="PTHR12526">
    <property type="entry name" value="GLYCOSYLTRANSFERASE"/>
    <property type="match status" value="1"/>
</dbReference>
<gene>
    <name evidence="2" type="ORF">DSM106972_014370</name>
</gene>
<dbReference type="SUPFAM" id="SSF53756">
    <property type="entry name" value="UDP-Glycosyltransferase/glycogen phosphorylase"/>
    <property type="match status" value="1"/>
</dbReference>
<comment type="caution">
    <text evidence="2">The sequence shown here is derived from an EMBL/GenBank/DDBJ whole genome shotgun (WGS) entry which is preliminary data.</text>
</comment>
<reference evidence="2" key="1">
    <citation type="submission" date="2018-12" db="EMBL/GenBank/DDBJ databases">
        <authorList>
            <person name="Will S."/>
            <person name="Neumann-Schaal M."/>
            <person name="Henke P."/>
        </authorList>
    </citation>
    <scope>NUCLEOTIDE SEQUENCE</scope>
    <source>
        <strain evidence="2">PCC 7102</strain>
    </source>
</reference>
<dbReference type="RefSeq" id="WP_127080092.1">
    <property type="nucleotide sequence ID" value="NZ_RSCL01000003.1"/>
</dbReference>